<dbReference type="KEGG" id="xba:C7S18_05340"/>
<sequence length="375" mass="41572">MRFLTPILVFIALGVGVPVRAPAADWQAIVSPKDQIYPSLILATADLPAPRRVSSRVLGDGNGLIGVRLLAEHDQQRARVSIQLNGLLPESSIDVVLPEAGKRYSVFPVLAWQFDALRRQNRGTPETLSLSLQLDDGPVQRKSQRVRIRSVNEAPYFIADARAPTDLTWTFAAYVDEDHPLVAAIVSDALAQGTVKRFDGYQSRNAELVMKQVFAIWRLLQSRGMRYSSLTRTGSAETDVYSQHVRFIDESFKSREANCVDGSVLFASVLRKIDLNPSLVLLPGHMLLAFELSPGGDYAFLETTLIDQAKANKQGVISQTESFSSFRKAVERGQAVFDKHAMSFHDPKKPEFQLIDLNAARRRGVSAIGVRAEDR</sequence>
<reference evidence="1 2" key="1">
    <citation type="submission" date="2018-03" db="EMBL/GenBank/DDBJ databases">
        <title>Ahniella affigens gen. nov., sp. nov., a gammaproteobacterium isolated from sandy soil near a stream.</title>
        <authorList>
            <person name="Ko Y."/>
            <person name="Kim J.-H."/>
        </authorList>
    </citation>
    <scope>NUCLEOTIDE SEQUENCE [LARGE SCALE GENOMIC DNA]</scope>
    <source>
        <strain evidence="1 2">D13</strain>
    </source>
</reference>
<dbReference type="AlphaFoldDB" id="A0A2P1PP91"/>
<reference evidence="1 2" key="2">
    <citation type="submission" date="2018-03" db="EMBL/GenBank/DDBJ databases">
        <authorList>
            <person name="Keele B.F."/>
        </authorList>
    </citation>
    <scope>NUCLEOTIDE SEQUENCE [LARGE SCALE GENOMIC DNA]</scope>
    <source>
        <strain evidence="1 2">D13</strain>
    </source>
</reference>
<proteinExistence type="predicted"/>
<organism evidence="1 2">
    <name type="scientific">Ahniella affigens</name>
    <dbReference type="NCBI Taxonomy" id="2021234"/>
    <lineage>
        <taxon>Bacteria</taxon>
        <taxon>Pseudomonadati</taxon>
        <taxon>Pseudomonadota</taxon>
        <taxon>Gammaproteobacteria</taxon>
        <taxon>Lysobacterales</taxon>
        <taxon>Rhodanobacteraceae</taxon>
        <taxon>Ahniella</taxon>
    </lineage>
</organism>
<accession>A0A2P1PP91</accession>
<evidence type="ECO:0000313" key="1">
    <source>
        <dbReference type="EMBL" id="AVP96661.1"/>
    </source>
</evidence>
<name>A0A2P1PP91_9GAMM</name>
<keyword evidence="2" id="KW-1185">Reference proteome</keyword>
<dbReference type="OrthoDB" id="9757917at2"/>
<dbReference type="RefSeq" id="WP_106890589.1">
    <property type="nucleotide sequence ID" value="NZ_CP027860.1"/>
</dbReference>
<evidence type="ECO:0008006" key="3">
    <source>
        <dbReference type="Google" id="ProtNLM"/>
    </source>
</evidence>
<protein>
    <recommendedName>
        <fullName evidence="3">Transglutaminase-like domain-containing protein</fullName>
    </recommendedName>
</protein>
<evidence type="ECO:0000313" key="2">
    <source>
        <dbReference type="Proteomes" id="UP000241074"/>
    </source>
</evidence>
<dbReference type="Proteomes" id="UP000241074">
    <property type="component" value="Chromosome"/>
</dbReference>
<gene>
    <name evidence="1" type="ORF">C7S18_05340</name>
</gene>
<dbReference type="EMBL" id="CP027860">
    <property type="protein sequence ID" value="AVP96661.1"/>
    <property type="molecule type" value="Genomic_DNA"/>
</dbReference>